<sequence length="39" mass="4395">MLEALIMIVVGFYVLVGHIGMTVTFPWKRLRAQSTTDLS</sequence>
<evidence type="ECO:0000256" key="1">
    <source>
        <dbReference type="SAM" id="Phobius"/>
    </source>
</evidence>
<dbReference type="EMBL" id="CP016545">
    <property type="protein sequence ID" value="ANU07556.1"/>
    <property type="molecule type" value="Genomic_DNA"/>
</dbReference>
<name>A0A1C7D7U4_9SPHN</name>
<protein>
    <submittedName>
        <fullName evidence="2">Uncharacterized protein</fullName>
    </submittedName>
</protein>
<dbReference type="KEGG" id="anh:A6F65_01249"/>
<dbReference type="AlphaFoldDB" id="A0A1C7D7U4"/>
<evidence type="ECO:0000313" key="2">
    <source>
        <dbReference type="EMBL" id="ANU07556.1"/>
    </source>
</evidence>
<keyword evidence="3" id="KW-1185">Reference proteome</keyword>
<feature type="transmembrane region" description="Helical" evidence="1">
    <location>
        <begin position="6"/>
        <end position="27"/>
    </location>
</feature>
<organism evidence="2 3">
    <name type="scientific">Paraurantiacibacter namhicola</name>
    <dbReference type="NCBI Taxonomy" id="645517"/>
    <lineage>
        <taxon>Bacteria</taxon>
        <taxon>Pseudomonadati</taxon>
        <taxon>Pseudomonadota</taxon>
        <taxon>Alphaproteobacteria</taxon>
        <taxon>Sphingomonadales</taxon>
        <taxon>Erythrobacteraceae</taxon>
        <taxon>Paraurantiacibacter</taxon>
    </lineage>
</organism>
<dbReference type="STRING" id="645517.A6F65_01249"/>
<keyword evidence="1" id="KW-0812">Transmembrane</keyword>
<keyword evidence="1" id="KW-1133">Transmembrane helix</keyword>
<gene>
    <name evidence="2" type="ORF">A6F65_01249</name>
</gene>
<accession>A0A1C7D7U4</accession>
<keyword evidence="1" id="KW-0472">Membrane</keyword>
<proteinExistence type="predicted"/>
<reference evidence="2 3" key="1">
    <citation type="submission" date="2016-07" db="EMBL/GenBank/DDBJ databases">
        <title>Complete genome sequence of Altererythrobacter namhicola JCM 16345T, containing esterase-encoding genes.</title>
        <authorList>
            <person name="Cheng H."/>
            <person name="Wu Y.-H."/>
            <person name="Jian S.-L."/>
            <person name="Huo Y.-Y."/>
            <person name="Wang C.-S."/>
            <person name="Xu X.-W."/>
        </authorList>
    </citation>
    <scope>NUCLEOTIDE SEQUENCE [LARGE SCALE GENOMIC DNA]</scope>
    <source>
        <strain evidence="2 3">JCM 16345</strain>
    </source>
</reference>
<evidence type="ECO:0000313" key="3">
    <source>
        <dbReference type="Proteomes" id="UP000092698"/>
    </source>
</evidence>
<dbReference type="Proteomes" id="UP000092698">
    <property type="component" value="Chromosome"/>
</dbReference>